<protein>
    <submittedName>
        <fullName evidence="3">Uncharacterized protein</fullName>
    </submittedName>
</protein>
<organism evidence="3 4">
    <name type="scientific">Rhizophagus clarus</name>
    <dbReference type="NCBI Taxonomy" id="94130"/>
    <lineage>
        <taxon>Eukaryota</taxon>
        <taxon>Fungi</taxon>
        <taxon>Fungi incertae sedis</taxon>
        <taxon>Mucoromycota</taxon>
        <taxon>Glomeromycotina</taxon>
        <taxon>Glomeromycetes</taxon>
        <taxon>Glomerales</taxon>
        <taxon>Glomeraceae</taxon>
        <taxon>Rhizophagus</taxon>
    </lineage>
</organism>
<gene>
    <name evidence="3" type="ORF">RCL2_002742600</name>
</gene>
<accession>A0A8H3M897</accession>
<dbReference type="EMBL" id="BLAL01000297">
    <property type="protein sequence ID" value="GET00990.1"/>
    <property type="molecule type" value="Genomic_DNA"/>
</dbReference>
<comment type="caution">
    <text evidence="3">The sequence shown here is derived from an EMBL/GenBank/DDBJ whole genome shotgun (WGS) entry which is preliminary data.</text>
</comment>
<evidence type="ECO:0000313" key="3">
    <source>
        <dbReference type="EMBL" id="GET00990.1"/>
    </source>
</evidence>
<feature type="compositionally biased region" description="Acidic residues" evidence="2">
    <location>
        <begin position="481"/>
        <end position="490"/>
    </location>
</feature>
<reference evidence="3" key="1">
    <citation type="submission" date="2019-10" db="EMBL/GenBank/DDBJ databases">
        <title>Conservation and host-specific expression of non-tandemly repeated heterogenous ribosome RNA gene in arbuscular mycorrhizal fungi.</title>
        <authorList>
            <person name="Maeda T."/>
            <person name="Kobayashi Y."/>
            <person name="Nakagawa T."/>
            <person name="Ezawa T."/>
            <person name="Yamaguchi K."/>
            <person name="Bino T."/>
            <person name="Nishimoto Y."/>
            <person name="Shigenobu S."/>
            <person name="Kawaguchi M."/>
        </authorList>
    </citation>
    <scope>NUCLEOTIDE SEQUENCE</scope>
    <source>
        <strain evidence="3">HR1</strain>
    </source>
</reference>
<evidence type="ECO:0000256" key="1">
    <source>
        <dbReference type="SAM" id="Coils"/>
    </source>
</evidence>
<dbReference type="OrthoDB" id="2431346at2759"/>
<dbReference type="AlphaFoldDB" id="A0A8H3M897"/>
<evidence type="ECO:0000313" key="4">
    <source>
        <dbReference type="Proteomes" id="UP000615446"/>
    </source>
</evidence>
<feature type="coiled-coil region" evidence="1">
    <location>
        <begin position="414"/>
        <end position="441"/>
    </location>
</feature>
<proteinExistence type="predicted"/>
<feature type="region of interest" description="Disordered" evidence="2">
    <location>
        <begin position="477"/>
        <end position="496"/>
    </location>
</feature>
<sequence length="626" mass="73560">MQTKKYHDILNLLADKNCLIYNYALYETIRLMESSLGRPNKKIEDKEVIEFAFKAAKYLLNYQWTHYNDSTTAQLEFFLNSVSLVLYVLLQSVEVIDKESRTSFYKSISRFWKIYRNMNYINANVMFRLREIRNYLRKIKDNQSNVVQNEHLSAFTSIINVLDFEYPVGKWYDDWKEIHETYFKLHQKFLENNLQSDNIKKFSKELLKLSTNEFEKLTFKAIEILYVIYAIKGNVKNERKIKNDKVTHFRLDDIIDSVIKLFDDRRKINENIFEIKTEYNKLLNKKTNKTIDEDLLLELRNILEEKIPLHEPSTPSPNKRSIIVSLFSNFPSLKKKVKKDKKDKENIEIEFKNNDNGTFSFISKKEEIKEEGIEKNENYNINSAVCKKEESEEVEKIIKENRNNDTNNVMSVVNEEEIKEVKKIEINAEEIEKVEENAKEGGNNNIIIQEEENEEKNVEEIGNNNINNIVEKSEKIKEENMAESEQDEKENLEGSENNNIHIVITEEEGNKENIEKISQETISQEKTHLIINHYTTVNHIIQTQQSEQPEESDSRFFKTIKKVIKEIENIVDKAAKVHNEAVSKSNSELSVNIIDEEPEKYKMGGEVEILVEKGKEAAELGSTNQI</sequence>
<name>A0A8H3M897_9GLOM</name>
<dbReference type="Proteomes" id="UP000615446">
    <property type="component" value="Unassembled WGS sequence"/>
</dbReference>
<evidence type="ECO:0000256" key="2">
    <source>
        <dbReference type="SAM" id="MobiDB-lite"/>
    </source>
</evidence>
<keyword evidence="1" id="KW-0175">Coiled coil</keyword>